<gene>
    <name evidence="4" type="primary">LOC107461364</name>
</gene>
<organism evidence="3 4">
    <name type="scientific">Arachis duranensis</name>
    <name type="common">Wild peanut</name>
    <dbReference type="NCBI Taxonomy" id="130453"/>
    <lineage>
        <taxon>Eukaryota</taxon>
        <taxon>Viridiplantae</taxon>
        <taxon>Streptophyta</taxon>
        <taxon>Embryophyta</taxon>
        <taxon>Tracheophyta</taxon>
        <taxon>Spermatophyta</taxon>
        <taxon>Magnoliopsida</taxon>
        <taxon>eudicotyledons</taxon>
        <taxon>Gunneridae</taxon>
        <taxon>Pentapetalae</taxon>
        <taxon>rosids</taxon>
        <taxon>fabids</taxon>
        <taxon>Fabales</taxon>
        <taxon>Fabaceae</taxon>
        <taxon>Papilionoideae</taxon>
        <taxon>50 kb inversion clade</taxon>
        <taxon>dalbergioids sensu lato</taxon>
        <taxon>Dalbergieae</taxon>
        <taxon>Pterocarpus clade</taxon>
        <taxon>Arachis</taxon>
    </lineage>
</organism>
<reference evidence="3" key="1">
    <citation type="journal article" date="2016" name="Nat. Genet.">
        <title>The genome sequences of Arachis duranensis and Arachis ipaensis, the diploid ancestors of cultivated peanut.</title>
        <authorList>
            <person name="Bertioli D.J."/>
            <person name="Cannon S.B."/>
            <person name="Froenicke L."/>
            <person name="Huang G."/>
            <person name="Farmer A.D."/>
            <person name="Cannon E.K."/>
            <person name="Liu X."/>
            <person name="Gao D."/>
            <person name="Clevenger J."/>
            <person name="Dash S."/>
            <person name="Ren L."/>
            <person name="Moretzsohn M.C."/>
            <person name="Shirasawa K."/>
            <person name="Huang W."/>
            <person name="Vidigal B."/>
            <person name="Abernathy B."/>
            <person name="Chu Y."/>
            <person name="Niederhuth C.E."/>
            <person name="Umale P."/>
            <person name="Araujo A.C."/>
            <person name="Kozik A."/>
            <person name="Kim K.D."/>
            <person name="Burow M.D."/>
            <person name="Varshney R.K."/>
            <person name="Wang X."/>
            <person name="Zhang X."/>
            <person name="Barkley N."/>
            <person name="Guimaraes P.M."/>
            <person name="Isobe S."/>
            <person name="Guo B."/>
            <person name="Liao B."/>
            <person name="Stalker H.T."/>
            <person name="Schmitz R.J."/>
            <person name="Scheffler B.E."/>
            <person name="Leal-Bertioli S.C."/>
            <person name="Xun X."/>
            <person name="Jackson S.A."/>
            <person name="Michelmore R."/>
            <person name="Ozias-Akins P."/>
        </authorList>
    </citation>
    <scope>NUCLEOTIDE SEQUENCE [LARGE SCALE GENOMIC DNA]</scope>
    <source>
        <strain evidence="3">cv. V14167</strain>
    </source>
</reference>
<evidence type="ECO:0000313" key="4">
    <source>
        <dbReference type="RefSeq" id="XP_015935330.2"/>
    </source>
</evidence>
<proteinExistence type="predicted"/>
<feature type="transmembrane region" description="Helical" evidence="2">
    <location>
        <begin position="147"/>
        <end position="169"/>
    </location>
</feature>
<accession>A0A6P4B7Z3</accession>
<evidence type="ECO:0000256" key="2">
    <source>
        <dbReference type="SAM" id="Phobius"/>
    </source>
</evidence>
<dbReference type="PANTHER" id="PTHR36707">
    <property type="entry name" value="T20M3.17 PROTEIN"/>
    <property type="match status" value="1"/>
</dbReference>
<dbReference type="RefSeq" id="XP_015935330.2">
    <property type="nucleotide sequence ID" value="XM_016079844.3"/>
</dbReference>
<protein>
    <submittedName>
        <fullName evidence="4">Uncharacterized protein LOC107461364</fullName>
    </submittedName>
</protein>
<sequence length="516" mass="58401">MIGVFDLHRISQFMNRISLTLGFHFCLIQYHSVLSVFPCVTWFSSAPKVSHRSLMTLTSALSLVTTGTVCMKLAEHKETDKFCDLRNHVAATICHQNQVSLEEDSDHQHGSFRGRELQSDMTGPSLLLEDRIYSASLHHMLPSNEWLAFWLFLVASSYFLLSKNVYYFCNWRVKSAERANPNARIDQNDDKTGSNSMFGCTDERSWSPQRVSSKFDTYSEISDFDGTSYLDSLLSLEEEDSEWLSDSKIFSTYEDPSTPLSIGYKYDTFSEISDFDRTSYLDSLLSLVEEDSDWLSDSNAIGCSNENPSTPISYKYDSFSEISDLDTPLNWDSLLRLEGRDSKWSSLNGAHFDIAEDNVSVKTSLEGANMDEFSYDEPLFWPFEGKQSWNSEDSLSSFCSSPRKKFVFDTGSTTSSSLKTSKRSAKIVPVDCEDDNVVMKGKEVLNDKHLSLTKILFNEDDLNASSNKDLFGRGFCALDEELPIETLVGLKEFDGHEGLDSEFNCDSFLLCESLIN</sequence>
<dbReference type="GeneID" id="107461364"/>
<feature type="region of interest" description="Disordered" evidence="1">
    <location>
        <begin position="183"/>
        <end position="204"/>
    </location>
</feature>
<dbReference type="PANTHER" id="PTHR36707:SF1">
    <property type="entry name" value="T20M3.17 PROTEIN"/>
    <property type="match status" value="1"/>
</dbReference>
<dbReference type="KEGG" id="adu:107461364"/>
<keyword evidence="2" id="KW-1133">Transmembrane helix</keyword>
<feature type="transmembrane region" description="Helical" evidence="2">
    <location>
        <begin position="21"/>
        <end position="43"/>
    </location>
</feature>
<keyword evidence="3" id="KW-1185">Reference proteome</keyword>
<evidence type="ECO:0000256" key="1">
    <source>
        <dbReference type="SAM" id="MobiDB-lite"/>
    </source>
</evidence>
<name>A0A6P4B7Z3_ARADU</name>
<dbReference type="AlphaFoldDB" id="A0A6P4B7Z3"/>
<keyword evidence="2" id="KW-0472">Membrane</keyword>
<dbReference type="Proteomes" id="UP000515211">
    <property type="component" value="Chromosome 8"/>
</dbReference>
<keyword evidence="2" id="KW-0812">Transmembrane</keyword>
<evidence type="ECO:0000313" key="3">
    <source>
        <dbReference type="Proteomes" id="UP000515211"/>
    </source>
</evidence>
<reference evidence="4" key="2">
    <citation type="submission" date="2025-08" db="UniProtKB">
        <authorList>
            <consortium name="RefSeq"/>
        </authorList>
    </citation>
    <scope>IDENTIFICATION</scope>
    <source>
        <tissue evidence="4">Whole plant</tissue>
    </source>
</reference>